<accession>C6II72</accession>
<dbReference type="SMR" id="A0A174UU60"/>
<evidence type="ECO:0000259" key="1">
    <source>
        <dbReference type="Pfam" id="PF01408"/>
    </source>
</evidence>
<organism evidence="3 9">
    <name type="scientific">Bacteroides thetaiotaomicron</name>
    <dbReference type="NCBI Taxonomy" id="818"/>
    <lineage>
        <taxon>Bacteria</taxon>
        <taxon>Pseudomonadati</taxon>
        <taxon>Bacteroidota</taxon>
        <taxon>Bacteroidia</taxon>
        <taxon>Bacteroidales</taxon>
        <taxon>Bacteroidaceae</taxon>
        <taxon>Bacteroides</taxon>
    </lineage>
</organism>
<dbReference type="EMBL" id="WCSY01000002">
    <property type="protein sequence ID" value="KAB4315703.1"/>
    <property type="molecule type" value="Genomic_DNA"/>
</dbReference>
<gene>
    <name evidence="3" type="primary">iolG_5</name>
    <name evidence="8" type="ORF">DW780_21190</name>
    <name evidence="3" type="ORF">ERS852511_04866</name>
    <name evidence="5" type="ORF">GAN59_21815</name>
    <name evidence="6" type="ORF">GAN91_23600</name>
    <name evidence="4" type="ORF">GAO51_03735</name>
    <name evidence="7" type="ORF">PO127_21095</name>
</gene>
<dbReference type="Proteomes" id="UP000440614">
    <property type="component" value="Unassembled WGS sequence"/>
</dbReference>
<dbReference type="GO" id="GO:0000166">
    <property type="term" value="F:nucleotide binding"/>
    <property type="evidence" value="ECO:0007669"/>
    <property type="project" value="InterPro"/>
</dbReference>
<dbReference type="InterPro" id="IPR050463">
    <property type="entry name" value="Gfo/Idh/MocA_oxidrdct_glycsds"/>
</dbReference>
<dbReference type="GO" id="GO:0050112">
    <property type="term" value="F:inositol 2-dehydrogenase (NAD+) activity"/>
    <property type="evidence" value="ECO:0007669"/>
    <property type="project" value="UniProtKB-EC"/>
</dbReference>
<dbReference type="EMBL" id="CZAP01000033">
    <property type="protein sequence ID" value="CUQ23350.1"/>
    <property type="molecule type" value="Genomic_DNA"/>
</dbReference>
<dbReference type="EC" id="1.1.1.18" evidence="3"/>
<dbReference type="SUPFAM" id="SSF55347">
    <property type="entry name" value="Glyceraldehyde-3-phosphate dehydrogenase-like, C-terminal domain"/>
    <property type="match status" value="1"/>
</dbReference>
<dbReference type="InterPro" id="IPR006311">
    <property type="entry name" value="TAT_signal"/>
</dbReference>
<evidence type="ECO:0000313" key="6">
    <source>
        <dbReference type="EMBL" id="KAB4473594.1"/>
    </source>
</evidence>
<dbReference type="Gene3D" id="3.30.360.10">
    <property type="entry name" value="Dihydrodipicolinate Reductase, domain 2"/>
    <property type="match status" value="1"/>
</dbReference>
<dbReference type="InterPro" id="IPR000683">
    <property type="entry name" value="Gfo/Idh/MocA-like_OxRdtase_N"/>
</dbReference>
<dbReference type="RefSeq" id="WP_008767660.1">
    <property type="nucleotide sequence ID" value="NZ_BAABXH010000003.1"/>
</dbReference>
<evidence type="ECO:0000313" key="4">
    <source>
        <dbReference type="EMBL" id="KAB4315703.1"/>
    </source>
</evidence>
<evidence type="ECO:0000313" key="10">
    <source>
        <dbReference type="Proteomes" id="UP000284785"/>
    </source>
</evidence>
<dbReference type="Pfam" id="PF22725">
    <property type="entry name" value="GFO_IDH_MocA_C3"/>
    <property type="match status" value="1"/>
</dbReference>
<evidence type="ECO:0000313" key="5">
    <source>
        <dbReference type="EMBL" id="KAB4469409.1"/>
    </source>
</evidence>
<evidence type="ECO:0000313" key="9">
    <source>
        <dbReference type="Proteomes" id="UP000095576"/>
    </source>
</evidence>
<dbReference type="Proteomes" id="UP001217776">
    <property type="component" value="Unassembled WGS sequence"/>
</dbReference>
<evidence type="ECO:0000313" key="12">
    <source>
        <dbReference type="Proteomes" id="UP000440614"/>
    </source>
</evidence>
<dbReference type="PANTHER" id="PTHR43818">
    <property type="entry name" value="BCDNA.GH03377"/>
    <property type="match status" value="1"/>
</dbReference>
<dbReference type="EMBL" id="WCRS01000023">
    <property type="protein sequence ID" value="KAB4469409.1"/>
    <property type="molecule type" value="Genomic_DNA"/>
</dbReference>
<keyword evidence="3" id="KW-0560">Oxidoreductase</keyword>
<sequence length="430" mass="48873">MKHTQISRREFLKNIGMTGAGVLLAASPWLSAFSEAVNTSNEKCRLGVIGPGSRGRFLMSFLVQNPKVDIVALCDIYQPSIDEALKLAPKAKVYGDYRELLENNNIDAILVATPLSSHCKIVMDAFDAGKHVFCEKTIGFTMEECFRMYNKHRSTGKIFFTGQQRLFDPRYIKAMEMIHAGTFGEINAIRTFWYRNGDWRRPVPSANLERQINWRLYKEYSKGLMTELACHQLQIGSWALNKLPEKVMGHGAITYWKDGREVYDNVSCLYVFDDGVKMTFDSVISNQFYGLEEQIMGNLGTVEPEKGKYYFESIPPAPGFLQMINDWENKLFDTLPFAGTSWAPETANENKGELILGERPKSDGTSLLLEAFVEAVITRKQPARIAEEGYYASMLCLLGHQALQEEKTLYFPDEYKINYLNHQSKTSEAV</sequence>
<evidence type="ECO:0000259" key="2">
    <source>
        <dbReference type="Pfam" id="PF22725"/>
    </source>
</evidence>
<accession>A0A174UU60</accession>
<name>A0A174UU60_BACT4</name>
<evidence type="ECO:0000313" key="3">
    <source>
        <dbReference type="EMBL" id="CUQ23350.1"/>
    </source>
</evidence>
<dbReference type="Proteomes" id="UP000488521">
    <property type="component" value="Unassembled WGS sequence"/>
</dbReference>
<reference evidence="3 9" key="1">
    <citation type="submission" date="2015-09" db="EMBL/GenBank/DDBJ databases">
        <authorList>
            <consortium name="Pathogen Informatics"/>
        </authorList>
    </citation>
    <scope>NUCLEOTIDE SEQUENCE [LARGE SCALE GENOMIC DNA]</scope>
    <source>
        <strain evidence="3 9">2789STDY5834899</strain>
    </source>
</reference>
<dbReference type="PROSITE" id="PS51318">
    <property type="entry name" value="TAT"/>
    <property type="match status" value="1"/>
</dbReference>
<dbReference type="EMBL" id="QSJP01000023">
    <property type="protein sequence ID" value="RHD83428.1"/>
    <property type="molecule type" value="Genomic_DNA"/>
</dbReference>
<feature type="domain" description="Gfo/Idh/MocA-like oxidoreductase N-terminal" evidence="1">
    <location>
        <begin position="45"/>
        <end position="162"/>
    </location>
</feature>
<evidence type="ECO:0000313" key="13">
    <source>
        <dbReference type="Proteomes" id="UP000488521"/>
    </source>
</evidence>
<dbReference type="DNASU" id="1074703"/>
<dbReference type="Proteomes" id="UP000284785">
    <property type="component" value="Unassembled WGS sequence"/>
</dbReference>
<dbReference type="EMBL" id="JAQNVG010000045">
    <property type="protein sequence ID" value="MDC2238244.1"/>
    <property type="molecule type" value="Genomic_DNA"/>
</dbReference>
<dbReference type="NCBIfam" id="TIGR01409">
    <property type="entry name" value="TAT_signal_seq"/>
    <property type="match status" value="1"/>
</dbReference>
<dbReference type="Pfam" id="PF01408">
    <property type="entry name" value="GFO_IDH_MocA"/>
    <property type="match status" value="1"/>
</dbReference>
<dbReference type="Proteomes" id="UP000436858">
    <property type="component" value="Unassembled WGS sequence"/>
</dbReference>
<dbReference type="SUPFAM" id="SSF51735">
    <property type="entry name" value="NAD(P)-binding Rossmann-fold domains"/>
    <property type="match status" value="1"/>
</dbReference>
<evidence type="ECO:0000313" key="11">
    <source>
        <dbReference type="Proteomes" id="UP000436858"/>
    </source>
</evidence>
<proteinExistence type="predicted"/>
<dbReference type="InterPro" id="IPR036291">
    <property type="entry name" value="NAD(P)-bd_dom_sf"/>
</dbReference>
<evidence type="ECO:0000313" key="7">
    <source>
        <dbReference type="EMBL" id="MDC2238244.1"/>
    </source>
</evidence>
<dbReference type="AlphaFoldDB" id="A0A174UU60"/>
<dbReference type="Proteomes" id="UP000095576">
    <property type="component" value="Unassembled WGS sequence"/>
</dbReference>
<protein>
    <submittedName>
        <fullName evidence="4">Gfo/Idh/MocA family oxidoreductase</fullName>
    </submittedName>
    <submittedName>
        <fullName evidence="3">Hydrogenase</fullName>
        <ecNumber evidence="3">1.1.1.18</ecNumber>
    </submittedName>
</protein>
<evidence type="ECO:0000313" key="8">
    <source>
        <dbReference type="EMBL" id="RHD83428.1"/>
    </source>
</evidence>
<dbReference type="PANTHER" id="PTHR43818:SF12">
    <property type="entry name" value="NADH-DEPENDENT DEHYDROGENASE-RELATED"/>
    <property type="match status" value="1"/>
</dbReference>
<dbReference type="Gene3D" id="3.40.50.720">
    <property type="entry name" value="NAD(P)-binding Rossmann-like Domain"/>
    <property type="match status" value="1"/>
</dbReference>
<reference evidence="11 12" key="3">
    <citation type="journal article" date="2019" name="Nat. Med.">
        <title>A library of human gut bacterial isolates paired with longitudinal multiomics data enables mechanistic microbiome research.</title>
        <authorList>
            <person name="Poyet M."/>
            <person name="Groussin M."/>
            <person name="Gibbons S.M."/>
            <person name="Avila-Pacheco J."/>
            <person name="Jiang X."/>
            <person name="Kearney S.M."/>
            <person name="Perrotta A.R."/>
            <person name="Berdy B."/>
            <person name="Zhao S."/>
            <person name="Lieberman T.D."/>
            <person name="Swanson P.K."/>
            <person name="Smith M."/>
            <person name="Roesemann S."/>
            <person name="Alexander J.E."/>
            <person name="Rich S.A."/>
            <person name="Livny J."/>
            <person name="Vlamakis H."/>
            <person name="Clish C."/>
            <person name="Bullock K."/>
            <person name="Deik A."/>
            <person name="Scott J."/>
            <person name="Pierce K.A."/>
            <person name="Xavier R.J."/>
            <person name="Alm E.J."/>
        </authorList>
    </citation>
    <scope>NUCLEOTIDE SEQUENCE [LARGE SCALE GENOMIC DNA]</scope>
    <source>
        <strain evidence="5 13">BIOML-A156</strain>
        <strain evidence="6 11">BIOML-A162</strain>
        <strain evidence="4 12">BIOML-A188</strain>
    </source>
</reference>
<dbReference type="GeneID" id="60924651"/>
<feature type="domain" description="GFO/IDH/MocA-like oxidoreductase" evidence="2">
    <location>
        <begin position="172"/>
        <end position="302"/>
    </location>
</feature>
<dbReference type="InterPro" id="IPR055170">
    <property type="entry name" value="GFO_IDH_MocA-like_dom"/>
</dbReference>
<dbReference type="EMBL" id="WCRY01000034">
    <property type="protein sequence ID" value="KAB4473594.1"/>
    <property type="molecule type" value="Genomic_DNA"/>
</dbReference>
<dbReference type="OMA" id="IGHQRRS"/>
<reference evidence="7" key="4">
    <citation type="submission" date="2022-10" db="EMBL/GenBank/DDBJ databases">
        <title>Human gut microbiome strain richness.</title>
        <authorList>
            <person name="Chen-Liaw A."/>
        </authorList>
    </citation>
    <scope>NUCLEOTIDE SEQUENCE</scope>
    <source>
        <strain evidence="7">1001283st1_A3_1001283B150304_161114</strain>
    </source>
</reference>
<dbReference type="InterPro" id="IPR019546">
    <property type="entry name" value="TAT_signal_bac_arc"/>
</dbReference>
<reference evidence="8 10" key="2">
    <citation type="submission" date="2018-08" db="EMBL/GenBank/DDBJ databases">
        <title>A genome reference for cultivated species of the human gut microbiota.</title>
        <authorList>
            <person name="Zou Y."/>
            <person name="Xue W."/>
            <person name="Luo G."/>
        </authorList>
    </citation>
    <scope>NUCLEOTIDE SEQUENCE [LARGE SCALE GENOMIC DNA]</scope>
    <source>
        <strain evidence="8 10">AM30-26</strain>
    </source>
</reference>